<dbReference type="Gene3D" id="3.90.400.10">
    <property type="entry name" value="Oligo-1,6-glucosidase, Domain 2"/>
    <property type="match status" value="1"/>
</dbReference>
<dbReference type="Pfam" id="PF00128">
    <property type="entry name" value="Alpha-amylase"/>
    <property type="match status" value="1"/>
</dbReference>
<dbReference type="Gene3D" id="2.60.40.1180">
    <property type="entry name" value="Golgi alpha-mannosidase II"/>
    <property type="match status" value="1"/>
</dbReference>
<evidence type="ECO:0000313" key="3">
    <source>
        <dbReference type="Proteomes" id="UP000321479"/>
    </source>
</evidence>
<proteinExistence type="predicted"/>
<dbReference type="SUPFAM" id="SSF51445">
    <property type="entry name" value="(Trans)glycosidases"/>
    <property type="match status" value="1"/>
</dbReference>
<dbReference type="EMBL" id="CP042436">
    <property type="protein sequence ID" value="QEC61896.1"/>
    <property type="molecule type" value="Genomic_DNA"/>
</dbReference>
<keyword evidence="3" id="KW-1185">Reference proteome</keyword>
<accession>A0A5B8UTY7</accession>
<dbReference type="AlphaFoldDB" id="A0A5B8UTY7"/>
<organism evidence="2 3">
    <name type="scientific">Mucilaginibacter ginsenosidivorans</name>
    <dbReference type="NCBI Taxonomy" id="398053"/>
    <lineage>
        <taxon>Bacteria</taxon>
        <taxon>Pseudomonadati</taxon>
        <taxon>Bacteroidota</taxon>
        <taxon>Sphingobacteriia</taxon>
        <taxon>Sphingobacteriales</taxon>
        <taxon>Sphingobacteriaceae</taxon>
        <taxon>Mucilaginibacter</taxon>
    </lineage>
</organism>
<dbReference type="Proteomes" id="UP000321479">
    <property type="component" value="Chromosome"/>
</dbReference>
<dbReference type="SMART" id="SM00642">
    <property type="entry name" value="Aamy"/>
    <property type="match status" value="1"/>
</dbReference>
<dbReference type="OrthoDB" id="9806009at2"/>
<dbReference type="GO" id="GO:0016798">
    <property type="term" value="F:hydrolase activity, acting on glycosyl bonds"/>
    <property type="evidence" value="ECO:0007669"/>
    <property type="project" value="UniProtKB-KW"/>
</dbReference>
<dbReference type="InterPro" id="IPR045857">
    <property type="entry name" value="O16G_dom_2"/>
</dbReference>
<sequence>MKSKFLLLLCLISGINVLAQKKKIVPKVMVKDEVIYHIFQRSFYDSNGDNHGDLNGIREKLDYLQHLGVTAILLTPLYDSPFYHNYFADDFKAIDPKYGTMQDYLALIRDLHKRGMKFYMDMETQYVTQGHDWWVDGVGDPQSKYSDYILYDDSAHTQPSTIIFDLKGLKGYDGVYKKITTVNLNSPKVQDYNYHLFKFWMDPNGDGRFEDGVDGFRLDHMMDNLDNKPALPHLFSTFWDPLFAKLRKVNPRISFVAEQANWATFGKDYLTAGGVDRVFGFRLAMAIRSFDKSQLAKAADSTFQLVKNGKQQIVFIENHDMARFSYGVKGDIARLKIGAALNLLLGGIPSIYYGQEIGMSGTNASLGATDANDIPNRSAFDWYKSGKGKGMAYWYKQKGPWKEKFETDKPNDGISLEEQTEDPNSLLNFYREMLALRKANPVLIGGAYKTLTNNNDQVFSFQRTENGKRIVVAVNLSERNQDVAIQIGGKETKLNQLHGIVKATIVPAAKAGDPNTIKLNMAPNGVEVWGLE</sequence>
<evidence type="ECO:0000259" key="1">
    <source>
        <dbReference type="SMART" id="SM00642"/>
    </source>
</evidence>
<protein>
    <submittedName>
        <fullName evidence="2">DUF3459 domain-containing protein</fullName>
    </submittedName>
</protein>
<evidence type="ECO:0000313" key="2">
    <source>
        <dbReference type="EMBL" id="QEC61896.1"/>
    </source>
</evidence>
<dbReference type="InterPro" id="IPR013780">
    <property type="entry name" value="Glyco_hydro_b"/>
</dbReference>
<name>A0A5B8UTY7_9SPHI</name>
<dbReference type="PANTHER" id="PTHR10357">
    <property type="entry name" value="ALPHA-AMYLASE FAMILY MEMBER"/>
    <property type="match status" value="1"/>
</dbReference>
<dbReference type="Gene3D" id="3.20.20.80">
    <property type="entry name" value="Glycosidases"/>
    <property type="match status" value="1"/>
</dbReference>
<dbReference type="InterPro" id="IPR017853">
    <property type="entry name" value="GH"/>
</dbReference>
<dbReference type="KEGG" id="mgin:FRZ54_04620"/>
<dbReference type="InterPro" id="IPR006047">
    <property type="entry name" value="GH13_cat_dom"/>
</dbReference>
<dbReference type="GO" id="GO:0005975">
    <property type="term" value="P:carbohydrate metabolic process"/>
    <property type="evidence" value="ECO:0007669"/>
    <property type="project" value="InterPro"/>
</dbReference>
<dbReference type="SUPFAM" id="SSF51011">
    <property type="entry name" value="Glycosyl hydrolase domain"/>
    <property type="match status" value="1"/>
</dbReference>
<dbReference type="RefSeq" id="WP_147030473.1">
    <property type="nucleotide sequence ID" value="NZ_CP042436.1"/>
</dbReference>
<reference evidence="2 3" key="1">
    <citation type="journal article" date="2017" name="Curr. Microbiol.">
        <title>Mucilaginibacter ginsenosidivorans sp. nov., Isolated from Soil of Ginseng Field.</title>
        <authorList>
            <person name="Kim M.M."/>
            <person name="Siddiqi M.Z."/>
            <person name="Im W.T."/>
        </authorList>
    </citation>
    <scope>NUCLEOTIDE SEQUENCE [LARGE SCALE GENOMIC DNA]</scope>
    <source>
        <strain evidence="2 3">Gsoil 3017</strain>
    </source>
</reference>
<gene>
    <name evidence="2" type="ORF">FRZ54_04620</name>
</gene>
<feature type="domain" description="Glycosyl hydrolase family 13 catalytic" evidence="1">
    <location>
        <begin position="37"/>
        <end position="402"/>
    </location>
</feature>